<dbReference type="InterPro" id="IPR019674">
    <property type="entry name" value="Lipoprotein_LpqN/LpqT-like"/>
</dbReference>
<dbReference type="AlphaFoldDB" id="A0AAD2JE42"/>
<evidence type="ECO:0000313" key="3">
    <source>
        <dbReference type="EMBL" id="AWV49099.1"/>
    </source>
</evidence>
<keyword evidence="1" id="KW-0732">Signal</keyword>
<dbReference type="EMBL" id="CP029543">
    <property type="protein sequence ID" value="AWV49099.1"/>
    <property type="molecule type" value="Genomic_DNA"/>
</dbReference>
<dbReference type="Pfam" id="PF10738">
    <property type="entry name" value="Lpp-LpqN"/>
    <property type="match status" value="1"/>
</dbReference>
<name>A0AAD2JE42_MYCLR</name>
<gene>
    <name evidence="3" type="ORF">DIJ64_10520</name>
</gene>
<sequence>MTRMTPSPHCSLISFLTTPPYTWIASHYRNPDPPRRSWFPHNRSASTLKAGNCSTKAPTSHRGIVLARTADLSDPLTIVALVSKLTSDVDQTKFLQYTPDELQNLPGYQDSGDRKRPGSALFKRGSYN</sequence>
<evidence type="ECO:0000256" key="2">
    <source>
        <dbReference type="SAM" id="MobiDB-lite"/>
    </source>
</evidence>
<organism evidence="3 4">
    <name type="scientific">Mycobacterium leprae</name>
    <dbReference type="NCBI Taxonomy" id="1769"/>
    <lineage>
        <taxon>Bacteria</taxon>
        <taxon>Bacillati</taxon>
        <taxon>Actinomycetota</taxon>
        <taxon>Actinomycetes</taxon>
        <taxon>Mycobacteriales</taxon>
        <taxon>Mycobacteriaceae</taxon>
        <taxon>Mycobacterium</taxon>
    </lineage>
</organism>
<evidence type="ECO:0000313" key="4">
    <source>
        <dbReference type="Proteomes" id="UP000249682"/>
    </source>
</evidence>
<dbReference type="Proteomes" id="UP000249682">
    <property type="component" value="Chromosome"/>
</dbReference>
<protein>
    <submittedName>
        <fullName evidence="3">Uncharacterized protein</fullName>
    </submittedName>
</protein>
<reference evidence="3 4" key="1">
    <citation type="submission" date="2018-05" db="EMBL/GenBank/DDBJ databases">
        <title>Evolution of small genomes with special reference to Mycobacterium leprae.</title>
        <authorList>
            <person name="Mohanty P.S."/>
            <person name="Bansal A.K."/>
            <person name="Gupta U.D."/>
            <person name="Naaz F."/>
            <person name="Dwivedi V.D."/>
            <person name="Singh H."/>
            <person name="Gupta G."/>
            <person name="Sharma S."/>
            <person name="Arora M."/>
        </authorList>
    </citation>
    <scope>NUCLEOTIDE SEQUENCE [LARGE SCALE GENOMIC DNA]</scope>
    <source>
        <strain evidence="3 4">MRHRU-235-G</strain>
    </source>
</reference>
<proteinExistence type="predicted"/>
<accession>A0AAD2JE42</accession>
<evidence type="ECO:0000256" key="1">
    <source>
        <dbReference type="ARBA" id="ARBA00022729"/>
    </source>
</evidence>
<feature type="region of interest" description="Disordered" evidence="2">
    <location>
        <begin position="100"/>
        <end position="128"/>
    </location>
</feature>